<evidence type="ECO:0000313" key="2">
    <source>
        <dbReference type="Proteomes" id="UP000004995"/>
    </source>
</evidence>
<sequence>MCNPCPFVAPLPLFCVLTPSPELPRSRSPQNLVS</sequence>
<dbReference type="Proteomes" id="UP000004995">
    <property type="component" value="Unassembled WGS sequence"/>
</dbReference>
<evidence type="ECO:0000313" key="1">
    <source>
        <dbReference type="EnsemblPlants" id="KQK86763"/>
    </source>
</evidence>
<dbReference type="AlphaFoldDB" id="K4ANY9"/>
<dbReference type="HOGENOM" id="CLU_3377971_0_0_1"/>
<organism evidence="1 2">
    <name type="scientific">Setaria italica</name>
    <name type="common">Foxtail millet</name>
    <name type="synonym">Panicum italicum</name>
    <dbReference type="NCBI Taxonomy" id="4555"/>
    <lineage>
        <taxon>Eukaryota</taxon>
        <taxon>Viridiplantae</taxon>
        <taxon>Streptophyta</taxon>
        <taxon>Embryophyta</taxon>
        <taxon>Tracheophyta</taxon>
        <taxon>Spermatophyta</taxon>
        <taxon>Magnoliopsida</taxon>
        <taxon>Liliopsida</taxon>
        <taxon>Poales</taxon>
        <taxon>Poaceae</taxon>
        <taxon>PACMAD clade</taxon>
        <taxon>Panicoideae</taxon>
        <taxon>Panicodae</taxon>
        <taxon>Paniceae</taxon>
        <taxon>Cenchrinae</taxon>
        <taxon>Setaria</taxon>
    </lineage>
</organism>
<proteinExistence type="predicted"/>
<dbReference type="InParanoid" id="K4ANY9"/>
<dbReference type="EnsemblPlants" id="KQK86763">
    <property type="protein sequence ID" value="KQK86763"/>
    <property type="gene ID" value="SETIT_040637mg"/>
</dbReference>
<name>K4ANY9_SETIT</name>
<dbReference type="EMBL" id="AGNK02005330">
    <property type="status" value="NOT_ANNOTATED_CDS"/>
    <property type="molecule type" value="Genomic_DNA"/>
</dbReference>
<accession>K4ANY9</accession>
<dbReference type="Gramene" id="KQK86763">
    <property type="protein sequence ID" value="KQK86763"/>
    <property type="gene ID" value="SETIT_040637mg"/>
</dbReference>
<keyword evidence="2" id="KW-1185">Reference proteome</keyword>
<protein>
    <submittedName>
        <fullName evidence="1">Uncharacterized protein</fullName>
    </submittedName>
</protein>
<reference evidence="2" key="1">
    <citation type="journal article" date="2012" name="Nat. Biotechnol.">
        <title>Reference genome sequence of the model plant Setaria.</title>
        <authorList>
            <person name="Bennetzen J.L."/>
            <person name="Schmutz J."/>
            <person name="Wang H."/>
            <person name="Percifield R."/>
            <person name="Hawkins J."/>
            <person name="Pontaroli A.C."/>
            <person name="Estep M."/>
            <person name="Feng L."/>
            <person name="Vaughn J.N."/>
            <person name="Grimwood J."/>
            <person name="Jenkins J."/>
            <person name="Barry K."/>
            <person name="Lindquist E."/>
            <person name="Hellsten U."/>
            <person name="Deshpande S."/>
            <person name="Wang X."/>
            <person name="Wu X."/>
            <person name="Mitros T."/>
            <person name="Triplett J."/>
            <person name="Yang X."/>
            <person name="Ye C.Y."/>
            <person name="Mauro-Herrera M."/>
            <person name="Wang L."/>
            <person name="Li P."/>
            <person name="Sharma M."/>
            <person name="Sharma R."/>
            <person name="Ronald P.C."/>
            <person name="Panaud O."/>
            <person name="Kellogg E.A."/>
            <person name="Brutnell T.P."/>
            <person name="Doust A.N."/>
            <person name="Tuskan G.A."/>
            <person name="Rokhsar D."/>
            <person name="Devos K.M."/>
        </authorList>
    </citation>
    <scope>NUCLEOTIDE SEQUENCE [LARGE SCALE GENOMIC DNA]</scope>
    <source>
        <strain evidence="2">cv. Yugu1</strain>
    </source>
</reference>
<reference evidence="1" key="2">
    <citation type="submission" date="2018-08" db="UniProtKB">
        <authorList>
            <consortium name="EnsemblPlants"/>
        </authorList>
    </citation>
    <scope>IDENTIFICATION</scope>
    <source>
        <strain evidence="1">Yugu1</strain>
    </source>
</reference>